<evidence type="ECO:0000256" key="15">
    <source>
        <dbReference type="HAMAP-Rule" id="MF_00103"/>
    </source>
</evidence>
<dbReference type="EMBL" id="FOGT01000005">
    <property type="protein sequence ID" value="SER89804.1"/>
    <property type="molecule type" value="Genomic_DNA"/>
</dbReference>
<keyword evidence="11 15" id="KW-0456">Lyase</keyword>
<dbReference type="PANTHER" id="PTHR22993">
    <property type="entry name" value="FORMAMIDOPYRIMIDINE-DNA GLYCOSYLASE"/>
    <property type="match status" value="1"/>
</dbReference>
<evidence type="ECO:0000256" key="8">
    <source>
        <dbReference type="ARBA" id="ARBA00022833"/>
    </source>
</evidence>
<dbReference type="NCBIfam" id="NF002211">
    <property type="entry name" value="PRK01103.1"/>
    <property type="match status" value="1"/>
</dbReference>
<keyword evidence="4 15" id="KW-0479">Metal-binding</keyword>
<dbReference type="NCBIfam" id="TIGR00577">
    <property type="entry name" value="fpg"/>
    <property type="match status" value="1"/>
</dbReference>
<dbReference type="InterPro" id="IPR020629">
    <property type="entry name" value="FPG_Glyclase"/>
</dbReference>
<evidence type="ECO:0000256" key="5">
    <source>
        <dbReference type="ARBA" id="ARBA00022763"/>
    </source>
</evidence>
<dbReference type="SUPFAM" id="SSF81624">
    <property type="entry name" value="N-terminal domain of MutM-like DNA repair proteins"/>
    <property type="match status" value="1"/>
</dbReference>
<dbReference type="EC" id="3.2.2.23" evidence="15"/>
<dbReference type="PROSITE" id="PS51068">
    <property type="entry name" value="FPG_CAT"/>
    <property type="match status" value="1"/>
</dbReference>
<dbReference type="AlphaFoldDB" id="A0A1H9SYD6"/>
<dbReference type="GO" id="GO:0003684">
    <property type="term" value="F:damaged DNA binding"/>
    <property type="evidence" value="ECO:0007669"/>
    <property type="project" value="InterPro"/>
</dbReference>
<feature type="domain" description="Formamidopyrimidine-DNA glycosylase catalytic" evidence="17">
    <location>
        <begin position="2"/>
        <end position="115"/>
    </location>
</feature>
<dbReference type="InterPro" id="IPR010979">
    <property type="entry name" value="Ribosomal_uS13-like_H2TH"/>
</dbReference>
<dbReference type="HAMAP" id="MF_00103">
    <property type="entry name" value="Fapy_DNA_glycosyl"/>
    <property type="match status" value="1"/>
</dbReference>
<sequence>MPELPEVETVKRTLGELITDEIIEKVTVTWPKMVKFPDDVQQFSSFLEGQTFRSINRRGKFLIIYLDDYALVSHLRMEGRYGIFNADEEVSPHTHVRFLLKSGKELRYTDVRKFGTMHLFPAGTEKDNRPLSALGPEPLEASFTAEVLNERLSKTTRAVKTALLDQAIIAGLGNIYVDEALFEAGVHPEKPAGLLTSAEIENLHRSIKRTLSEAVEAGGSSIKSYVNGQGEMGMFQQKLVIYGRKGERCRTCGETIIRTVVGGRGTHTCPQCQVK</sequence>
<keyword evidence="5 15" id="KW-0227">DNA damage</keyword>
<keyword evidence="6 15" id="KW-0863">Zinc-finger</keyword>
<evidence type="ECO:0000256" key="9">
    <source>
        <dbReference type="ARBA" id="ARBA00023125"/>
    </source>
</evidence>
<gene>
    <name evidence="15" type="primary">mutM</name>
    <name evidence="15" type="synonym">fpg</name>
    <name evidence="18" type="ORF">SAMN05518684_10521</name>
</gene>
<dbReference type="GO" id="GO:0003690">
    <property type="term" value="F:double-stranded DNA binding"/>
    <property type="evidence" value="ECO:0007669"/>
    <property type="project" value="UniProtKB-ARBA"/>
</dbReference>
<evidence type="ECO:0000256" key="13">
    <source>
        <dbReference type="ARBA" id="ARBA00023295"/>
    </source>
</evidence>
<keyword evidence="19" id="KW-1185">Reference proteome</keyword>
<comment type="subunit">
    <text evidence="3 15">Monomer.</text>
</comment>
<reference evidence="19" key="1">
    <citation type="submission" date="2016-10" db="EMBL/GenBank/DDBJ databases">
        <authorList>
            <person name="Varghese N."/>
            <person name="Submissions S."/>
        </authorList>
    </citation>
    <scope>NUCLEOTIDE SEQUENCE [LARGE SCALE GENOMIC DNA]</scope>
    <source>
        <strain evidence="19">S9</strain>
    </source>
</reference>
<comment type="similarity">
    <text evidence="2 15">Belongs to the FPG family.</text>
</comment>
<dbReference type="Pfam" id="PF06831">
    <property type="entry name" value="H2TH"/>
    <property type="match status" value="1"/>
</dbReference>
<feature type="active site" description="Proton donor; for beta-elimination activity" evidence="15">
    <location>
        <position position="60"/>
    </location>
</feature>
<evidence type="ECO:0000313" key="19">
    <source>
        <dbReference type="Proteomes" id="UP000198571"/>
    </source>
</evidence>
<organism evidence="18 19">
    <name type="scientific">Salipaludibacillus aurantiacus</name>
    <dbReference type="NCBI Taxonomy" id="1601833"/>
    <lineage>
        <taxon>Bacteria</taxon>
        <taxon>Bacillati</taxon>
        <taxon>Bacillota</taxon>
        <taxon>Bacilli</taxon>
        <taxon>Bacillales</taxon>
        <taxon>Bacillaceae</taxon>
    </lineage>
</organism>
<comment type="catalytic activity">
    <reaction evidence="1 15">
        <text>Hydrolysis of DNA containing ring-opened 7-methylguanine residues, releasing 2,6-diamino-4-hydroxy-5-(N-methyl)formamidopyrimidine.</text>
        <dbReference type="EC" id="3.2.2.23"/>
    </reaction>
</comment>
<keyword evidence="8 15" id="KW-0862">Zinc</keyword>
<evidence type="ECO:0000259" key="17">
    <source>
        <dbReference type="PROSITE" id="PS51068"/>
    </source>
</evidence>
<feature type="active site" description="Proton donor; for delta-elimination activity" evidence="15">
    <location>
        <position position="264"/>
    </location>
</feature>
<dbReference type="Gene3D" id="3.20.190.10">
    <property type="entry name" value="MutM-like, N-terminal"/>
    <property type="match status" value="1"/>
</dbReference>
<evidence type="ECO:0000256" key="11">
    <source>
        <dbReference type="ARBA" id="ARBA00023239"/>
    </source>
</evidence>
<evidence type="ECO:0000259" key="16">
    <source>
        <dbReference type="PROSITE" id="PS51066"/>
    </source>
</evidence>
<evidence type="ECO:0000256" key="4">
    <source>
        <dbReference type="ARBA" id="ARBA00022723"/>
    </source>
</evidence>
<dbReference type="InterPro" id="IPR012319">
    <property type="entry name" value="FPG_cat"/>
</dbReference>
<feature type="active site" description="Proton donor" evidence="15">
    <location>
        <position position="3"/>
    </location>
</feature>
<dbReference type="GO" id="GO:0006284">
    <property type="term" value="P:base-excision repair"/>
    <property type="evidence" value="ECO:0007669"/>
    <property type="project" value="InterPro"/>
</dbReference>
<dbReference type="GO" id="GO:0008270">
    <property type="term" value="F:zinc ion binding"/>
    <property type="evidence" value="ECO:0007669"/>
    <property type="project" value="UniProtKB-UniRule"/>
</dbReference>
<evidence type="ECO:0000256" key="2">
    <source>
        <dbReference type="ARBA" id="ARBA00009409"/>
    </source>
</evidence>
<dbReference type="SMART" id="SM01232">
    <property type="entry name" value="H2TH"/>
    <property type="match status" value="1"/>
</dbReference>
<evidence type="ECO:0000256" key="10">
    <source>
        <dbReference type="ARBA" id="ARBA00023204"/>
    </source>
</evidence>
<dbReference type="Gene3D" id="1.10.8.50">
    <property type="match status" value="1"/>
</dbReference>
<evidence type="ECO:0000256" key="1">
    <source>
        <dbReference type="ARBA" id="ARBA00001668"/>
    </source>
</evidence>
<dbReference type="InterPro" id="IPR035937">
    <property type="entry name" value="FPG_N"/>
</dbReference>
<dbReference type="InterPro" id="IPR000214">
    <property type="entry name" value="Znf_DNA_glyclase/AP_lyase"/>
</dbReference>
<dbReference type="FunFam" id="3.20.190.10:FF:000001">
    <property type="entry name" value="Formamidopyrimidine-DNA glycosylase"/>
    <property type="match status" value="1"/>
</dbReference>
<dbReference type="PANTHER" id="PTHR22993:SF9">
    <property type="entry name" value="FORMAMIDOPYRIMIDINE-DNA GLYCOSYLASE"/>
    <property type="match status" value="1"/>
</dbReference>
<comment type="caution">
    <text evidence="15">Lacks conserved residue(s) required for the propagation of feature annotation.</text>
</comment>
<evidence type="ECO:0000256" key="12">
    <source>
        <dbReference type="ARBA" id="ARBA00023268"/>
    </source>
</evidence>
<accession>A0A1H9SYD6</accession>
<name>A0A1H9SYD6_9BACI</name>
<comment type="cofactor">
    <cofactor evidence="15">
        <name>Zn(2+)</name>
        <dbReference type="ChEBI" id="CHEBI:29105"/>
    </cofactor>
    <text evidence="15">Binds 1 zinc ion per subunit.</text>
</comment>
<dbReference type="SUPFAM" id="SSF57716">
    <property type="entry name" value="Glucocorticoid receptor-like (DNA-binding domain)"/>
    <property type="match status" value="1"/>
</dbReference>
<feature type="binding site" evidence="15">
    <location>
        <position position="112"/>
    </location>
    <ligand>
        <name>DNA</name>
        <dbReference type="ChEBI" id="CHEBI:16991"/>
    </ligand>
</feature>
<keyword evidence="10 15" id="KW-0234">DNA repair</keyword>
<evidence type="ECO:0000256" key="7">
    <source>
        <dbReference type="ARBA" id="ARBA00022801"/>
    </source>
</evidence>
<keyword evidence="7 15" id="KW-0378">Hydrolase</keyword>
<proteinExistence type="inferred from homology"/>
<dbReference type="Pfam" id="PF01149">
    <property type="entry name" value="Fapy_DNA_glyco"/>
    <property type="match status" value="1"/>
</dbReference>
<dbReference type="EC" id="4.2.99.18" evidence="15"/>
<comment type="function">
    <text evidence="15">Involved in base excision repair of DNA damaged by oxidation or by mutagenic agents. Acts as DNA glycosylase that recognizes and removes damaged bases. Has a preference for oxidized purines, such as 7,8-dihydro-8-oxoguanine (8-oxoG). Has AP (apurinic/apyrimidinic) lyase activity and introduces nicks in the DNA strand. Cleaves the DNA backbone by beta-delta elimination to generate a single-strand break at the site of the removed base with both 3'- and 5'-phosphates.</text>
</comment>
<dbReference type="SMART" id="SM00898">
    <property type="entry name" value="Fapy_DNA_glyco"/>
    <property type="match status" value="1"/>
</dbReference>
<comment type="catalytic activity">
    <reaction evidence="14 15">
        <text>2'-deoxyribonucleotide-(2'-deoxyribose 5'-phosphate)-2'-deoxyribonucleotide-DNA = a 3'-end 2'-deoxyribonucleotide-(2,3-dehydro-2,3-deoxyribose 5'-phosphate)-DNA + a 5'-end 5'-phospho-2'-deoxyribonucleoside-DNA + H(+)</text>
        <dbReference type="Rhea" id="RHEA:66592"/>
        <dbReference type="Rhea" id="RHEA-COMP:13180"/>
        <dbReference type="Rhea" id="RHEA-COMP:16897"/>
        <dbReference type="Rhea" id="RHEA-COMP:17067"/>
        <dbReference type="ChEBI" id="CHEBI:15378"/>
        <dbReference type="ChEBI" id="CHEBI:136412"/>
        <dbReference type="ChEBI" id="CHEBI:157695"/>
        <dbReference type="ChEBI" id="CHEBI:167181"/>
        <dbReference type="EC" id="4.2.99.18"/>
    </reaction>
</comment>
<dbReference type="RefSeq" id="WP_093049523.1">
    <property type="nucleotide sequence ID" value="NZ_FOGT01000005.1"/>
</dbReference>
<dbReference type="PROSITE" id="PS51066">
    <property type="entry name" value="ZF_FPG_2"/>
    <property type="match status" value="1"/>
</dbReference>
<keyword evidence="13 15" id="KW-0326">Glycosidase</keyword>
<dbReference type="GO" id="GO:0034039">
    <property type="term" value="F:8-oxo-7,8-dihydroguanine DNA N-glycosylase activity"/>
    <property type="evidence" value="ECO:0007669"/>
    <property type="project" value="TreeGrafter"/>
</dbReference>
<dbReference type="STRING" id="1601833.SAMN05518684_10521"/>
<dbReference type="CDD" id="cd08966">
    <property type="entry name" value="EcFpg-like_N"/>
    <property type="match status" value="1"/>
</dbReference>
<dbReference type="InterPro" id="IPR015886">
    <property type="entry name" value="H2TH_FPG"/>
</dbReference>
<protein>
    <recommendedName>
        <fullName evidence="15">Formamidopyrimidine-DNA glycosylase</fullName>
        <shortName evidence="15">Fapy-DNA glycosylase</shortName>
        <ecNumber evidence="15">3.2.2.23</ecNumber>
    </recommendedName>
    <alternativeName>
        <fullName evidence="15">DNA-(apurinic or apyrimidinic site) lyase MutM</fullName>
        <shortName evidence="15">AP lyase MutM</shortName>
        <ecNumber evidence="15">4.2.99.18</ecNumber>
    </alternativeName>
</protein>
<feature type="domain" description="FPG-type" evidence="16">
    <location>
        <begin position="240"/>
        <end position="274"/>
    </location>
</feature>
<keyword evidence="9 15" id="KW-0238">DNA-binding</keyword>
<dbReference type="Pfam" id="PF06827">
    <property type="entry name" value="zf-FPG_IleRS"/>
    <property type="match status" value="1"/>
</dbReference>
<dbReference type="InterPro" id="IPR010663">
    <property type="entry name" value="Znf_FPG/IleRS"/>
</dbReference>
<dbReference type="FunFam" id="1.10.8.50:FF:000003">
    <property type="entry name" value="Formamidopyrimidine-DNA glycosylase"/>
    <property type="match status" value="1"/>
</dbReference>
<dbReference type="GO" id="GO:0140078">
    <property type="term" value="F:class I DNA-(apurinic or apyrimidinic site) endonuclease activity"/>
    <property type="evidence" value="ECO:0007669"/>
    <property type="project" value="UniProtKB-EC"/>
</dbReference>
<feature type="active site" description="Schiff-base intermediate with DNA" evidence="15">
    <location>
        <position position="2"/>
    </location>
</feature>
<keyword evidence="12 15" id="KW-0511">Multifunctional enzyme</keyword>
<dbReference type="Proteomes" id="UP000198571">
    <property type="component" value="Unassembled WGS sequence"/>
</dbReference>
<evidence type="ECO:0000256" key="3">
    <source>
        <dbReference type="ARBA" id="ARBA00011245"/>
    </source>
</evidence>
<feature type="binding site" evidence="15">
    <location>
        <position position="93"/>
    </location>
    <ligand>
        <name>DNA</name>
        <dbReference type="ChEBI" id="CHEBI:16991"/>
    </ligand>
</feature>
<dbReference type="SUPFAM" id="SSF46946">
    <property type="entry name" value="S13-like H2TH domain"/>
    <property type="match status" value="1"/>
</dbReference>
<dbReference type="OrthoDB" id="9800855at2"/>
<evidence type="ECO:0000256" key="6">
    <source>
        <dbReference type="ARBA" id="ARBA00022771"/>
    </source>
</evidence>
<evidence type="ECO:0000313" key="18">
    <source>
        <dbReference type="EMBL" id="SER89804.1"/>
    </source>
</evidence>
<evidence type="ECO:0000256" key="14">
    <source>
        <dbReference type="ARBA" id="ARBA00044632"/>
    </source>
</evidence>